<feature type="transmembrane region" description="Helical" evidence="5">
    <location>
        <begin position="716"/>
        <end position="736"/>
    </location>
</feature>
<evidence type="ECO:0000313" key="7">
    <source>
        <dbReference type="EMBL" id="RHZ54874.1"/>
    </source>
</evidence>
<dbReference type="GO" id="GO:0022857">
    <property type="term" value="F:transmembrane transporter activity"/>
    <property type="evidence" value="ECO:0007669"/>
    <property type="project" value="InterPro"/>
</dbReference>
<evidence type="ECO:0000256" key="1">
    <source>
        <dbReference type="ARBA" id="ARBA00004141"/>
    </source>
</evidence>
<dbReference type="InterPro" id="IPR029058">
    <property type="entry name" value="AB_hydrolase_fold"/>
</dbReference>
<feature type="transmembrane region" description="Helical" evidence="5">
    <location>
        <begin position="768"/>
        <end position="796"/>
    </location>
</feature>
<evidence type="ECO:0000259" key="6">
    <source>
        <dbReference type="PROSITE" id="PS50850"/>
    </source>
</evidence>
<feature type="transmembrane region" description="Helical" evidence="5">
    <location>
        <begin position="637"/>
        <end position="656"/>
    </location>
</feature>
<gene>
    <name evidence="7" type="ORF">CDV56_102513</name>
</gene>
<dbReference type="Pfam" id="PF07690">
    <property type="entry name" value="MFS_1"/>
    <property type="match status" value="1"/>
</dbReference>
<comment type="caution">
    <text evidence="7">The sequence shown here is derived from an EMBL/GenBank/DDBJ whole genome shotgun (WGS) entry which is preliminary data.</text>
</comment>
<dbReference type="SUPFAM" id="SSF103473">
    <property type="entry name" value="MFS general substrate transporter"/>
    <property type="match status" value="2"/>
</dbReference>
<dbReference type="Gene3D" id="1.20.1250.20">
    <property type="entry name" value="MFS general substrate transporter like domains"/>
    <property type="match status" value="2"/>
</dbReference>
<proteinExistence type="predicted"/>
<keyword evidence="4 5" id="KW-0472">Membrane</keyword>
<feature type="transmembrane region" description="Helical" evidence="5">
    <location>
        <begin position="552"/>
        <end position="573"/>
    </location>
</feature>
<dbReference type="SUPFAM" id="SSF53474">
    <property type="entry name" value="alpha/beta-Hydrolases"/>
    <property type="match status" value="1"/>
</dbReference>
<dbReference type="PROSITE" id="PS50850">
    <property type="entry name" value="MFS"/>
    <property type="match status" value="1"/>
</dbReference>
<dbReference type="Gene3D" id="3.40.50.1820">
    <property type="entry name" value="alpha/beta hydrolase"/>
    <property type="match status" value="1"/>
</dbReference>
<dbReference type="InterPro" id="IPR020846">
    <property type="entry name" value="MFS_dom"/>
</dbReference>
<dbReference type="EMBL" id="NKHU02000105">
    <property type="protein sequence ID" value="RHZ54874.1"/>
    <property type="molecule type" value="Genomic_DNA"/>
</dbReference>
<evidence type="ECO:0000256" key="5">
    <source>
        <dbReference type="SAM" id="Phobius"/>
    </source>
</evidence>
<accession>A0A397GZI7</accession>
<evidence type="ECO:0000256" key="4">
    <source>
        <dbReference type="ARBA" id="ARBA00023136"/>
    </source>
</evidence>
<dbReference type="STRING" id="41047.A0A397GZI7"/>
<organism evidence="7 8">
    <name type="scientific">Aspergillus thermomutatus</name>
    <name type="common">Neosartorya pseudofischeri</name>
    <dbReference type="NCBI Taxonomy" id="41047"/>
    <lineage>
        <taxon>Eukaryota</taxon>
        <taxon>Fungi</taxon>
        <taxon>Dikarya</taxon>
        <taxon>Ascomycota</taxon>
        <taxon>Pezizomycotina</taxon>
        <taxon>Eurotiomycetes</taxon>
        <taxon>Eurotiomycetidae</taxon>
        <taxon>Eurotiales</taxon>
        <taxon>Aspergillaceae</taxon>
        <taxon>Aspergillus</taxon>
        <taxon>Aspergillus subgen. Fumigati</taxon>
    </lineage>
</organism>
<feature type="domain" description="Major facilitator superfamily (MFS) profile" evidence="6">
    <location>
        <begin position="395"/>
        <end position="869"/>
    </location>
</feature>
<reference evidence="7" key="1">
    <citation type="submission" date="2018-08" db="EMBL/GenBank/DDBJ databases">
        <title>Draft genome sequence of azole-resistant Aspergillus thermomutatus (Neosartorya pseudofischeri) strain HMR AF 39, isolated from a human nasal aspirate.</title>
        <authorList>
            <person name="Parent-Michaud M."/>
            <person name="Dufresne P.J."/>
            <person name="Fournier E."/>
            <person name="Martineau C."/>
            <person name="Moreira S."/>
            <person name="Perkins V."/>
            <person name="De Repentigny L."/>
            <person name="Dufresne S.F."/>
        </authorList>
    </citation>
    <scope>NUCLEOTIDE SEQUENCE [LARGE SCALE GENOMIC DNA]</scope>
    <source>
        <strain evidence="7">HMR AF 39</strain>
    </source>
</reference>
<dbReference type="VEuPathDB" id="FungiDB:CDV56_102513"/>
<keyword evidence="3 5" id="KW-1133">Transmembrane helix</keyword>
<protein>
    <recommendedName>
        <fullName evidence="6">Major facilitator superfamily (MFS) profile domain-containing protein</fullName>
    </recommendedName>
</protein>
<dbReference type="GeneID" id="38124487"/>
<dbReference type="PANTHER" id="PTHR23501">
    <property type="entry name" value="MAJOR FACILITATOR SUPERFAMILY"/>
    <property type="match status" value="1"/>
</dbReference>
<feature type="transmembrane region" description="Helical" evidence="5">
    <location>
        <begin position="676"/>
        <end position="696"/>
    </location>
</feature>
<name>A0A397GZI7_ASPTH</name>
<evidence type="ECO:0000313" key="8">
    <source>
        <dbReference type="Proteomes" id="UP000215305"/>
    </source>
</evidence>
<keyword evidence="8" id="KW-1185">Reference proteome</keyword>
<dbReference type="Proteomes" id="UP000215305">
    <property type="component" value="Unassembled WGS sequence"/>
</dbReference>
<evidence type="ECO:0000256" key="2">
    <source>
        <dbReference type="ARBA" id="ARBA00022692"/>
    </source>
</evidence>
<feature type="transmembrane region" description="Helical" evidence="5">
    <location>
        <begin position="743"/>
        <end position="762"/>
    </location>
</feature>
<dbReference type="AlphaFoldDB" id="A0A397GZI7"/>
<keyword evidence="2 5" id="KW-0812">Transmembrane</keyword>
<feature type="transmembrane region" description="Helical" evidence="5">
    <location>
        <begin position="803"/>
        <end position="829"/>
    </location>
</feature>
<feature type="transmembrane region" description="Helical" evidence="5">
    <location>
        <begin position="397"/>
        <end position="421"/>
    </location>
</feature>
<dbReference type="RefSeq" id="XP_026614140.1">
    <property type="nucleotide sequence ID" value="XM_026756132.1"/>
</dbReference>
<dbReference type="InterPro" id="IPR013094">
    <property type="entry name" value="AB_hydrolase_3"/>
</dbReference>
<dbReference type="Pfam" id="PF07859">
    <property type="entry name" value="Abhydrolase_3"/>
    <property type="match status" value="1"/>
</dbReference>
<comment type="subcellular location">
    <subcellularLocation>
        <location evidence="1">Membrane</location>
        <topology evidence="1">Multi-pass membrane protein</topology>
    </subcellularLocation>
</comment>
<dbReference type="InterPro" id="IPR036259">
    <property type="entry name" value="MFS_trans_sf"/>
</dbReference>
<feature type="transmembrane region" description="Helical" evidence="5">
    <location>
        <begin position="433"/>
        <end position="452"/>
    </location>
</feature>
<evidence type="ECO:0000256" key="3">
    <source>
        <dbReference type="ARBA" id="ARBA00022989"/>
    </source>
</evidence>
<dbReference type="GO" id="GO:0005886">
    <property type="term" value="C:plasma membrane"/>
    <property type="evidence" value="ECO:0007669"/>
    <property type="project" value="TreeGrafter"/>
</dbReference>
<sequence>MAEELSTYSFPYSKAAQLDSRIKIPRPAIDPTLVPIIDSCLLPEVVDLDFMRGASSGGDDTRFVYNADTIMKGAPHLKHTQHSILGPDGNSVILSVFAPKEPTSAALPALYHIHGGGMISGDRFTAVTELLDLLKGIECVVVSVEYRLAPETRAPGPARDCYAGLVWASDNAASLGIDSASIVVLGVSGGAALAAAICLMARDRKSPATPIKGQMLLSPMLDDRCDSLSDQQFEYGSPWCGISNRMAWAHVLGDDRGTDKVTPYQAPSRADDLSNLPPTYIDAAECEVFRDPAVLYAMKMSPSVCLFKQQVSLWWRTQSEQAMRLLATDHVSIQPTSYTPLGDDENLNLLDDNNSNDCEDANVDIDNDVESNPATDTQPGVQKIEAVTGAWTTGALVFAYIMIWLIYFVEGVLSAATVILAPYVTSAFALHSLTPTIGILSSVVGGVTNLTLAKVLDVFGRPQGYLFCILLATVGLIMMTACSSVQAYAVAQVFQTVGNNGIQYSLTVFVADTSSLHSRGLMQAIVSSPNLITCWLAGLISAKFLNGPGWRWAFGVFTILVPCITLPLFGLLLHNHRKAQKMGLIQKTDRDTDCTALQSLVYYSRQFDAVGLVLLSTGVALFLLPFNLYALQGWSSPWVFAILITGSILIITFVVWERYYAVITFVPYSLLLDPTVLGACILSATLFASFWCWNSFFSSYLQVVNDLSVEEASYVMQSYTVCSVVGSIAVGALIHYAGRFRPICLYFGIPLSILGSSLMTYFCKTEHTVGFIVMCQIFISIAAGTIMVCDEVAILAAASHHDVAVCLAVLGVFGNMGGALGLTFASAIWQAVFPTSLMEYLPEEELPNLNEIYANLSTQLSYPIGSETRLAIQHAYGDAQVRMLAVGTAVWVAGYIGVVLWRDIDVISIKQNKGHVW</sequence>
<dbReference type="OrthoDB" id="4078873at2759"/>
<feature type="transmembrane region" description="Helical" evidence="5">
    <location>
        <begin position="180"/>
        <end position="201"/>
    </location>
</feature>
<feature type="transmembrane region" description="Helical" evidence="5">
    <location>
        <begin position="883"/>
        <end position="901"/>
    </location>
</feature>
<dbReference type="PANTHER" id="PTHR23501:SF55">
    <property type="entry name" value="SIDEROPHORE IRON TRANSPORTER, PUTATIVE (AFU_ORTHOLOGUE AFUA_3G03440)-RELATED"/>
    <property type="match status" value="1"/>
</dbReference>
<dbReference type="GO" id="GO:0016787">
    <property type="term" value="F:hydrolase activity"/>
    <property type="evidence" value="ECO:0007669"/>
    <property type="project" value="InterPro"/>
</dbReference>
<feature type="transmembrane region" description="Helical" evidence="5">
    <location>
        <begin position="609"/>
        <end position="631"/>
    </location>
</feature>
<dbReference type="InterPro" id="IPR011701">
    <property type="entry name" value="MFS"/>
</dbReference>
<feature type="transmembrane region" description="Helical" evidence="5">
    <location>
        <begin position="464"/>
        <end position="489"/>
    </location>
</feature>